<accession>A0A2I6PHT6</accession>
<feature type="transmembrane region" description="Helical" evidence="1">
    <location>
        <begin position="110"/>
        <end position="135"/>
    </location>
</feature>
<protein>
    <submittedName>
        <fullName evidence="2">Tail assembly protein I</fullName>
    </submittedName>
</protein>
<dbReference type="Proteomes" id="UP000240704">
    <property type="component" value="Segment"/>
</dbReference>
<name>A0A2I6PHT6_9CAUD</name>
<reference evidence="3" key="1">
    <citation type="submission" date="2017-11" db="EMBL/GenBank/DDBJ databases">
        <title>Genome sequence and characterization of the novel virulent phage PMBT3 infecting Pseudomonas sp.</title>
        <authorList>
            <person name="Koberg S."/>
            <person name="Brinks E."/>
            <person name="Heller K.J."/>
            <person name="Neve H."/>
            <person name="Franz C.M.A.P."/>
        </authorList>
    </citation>
    <scope>NUCLEOTIDE SEQUENCE [LARGE SCALE GENOMIC DNA]</scope>
</reference>
<evidence type="ECO:0000313" key="2">
    <source>
        <dbReference type="EMBL" id="AUM59620.1"/>
    </source>
</evidence>
<proteinExistence type="predicted"/>
<evidence type="ECO:0000313" key="3">
    <source>
        <dbReference type="Proteomes" id="UP000240704"/>
    </source>
</evidence>
<keyword evidence="1" id="KW-1133">Transmembrane helix</keyword>
<dbReference type="KEGG" id="vg:54986959"/>
<keyword evidence="3" id="KW-1185">Reference proteome</keyword>
<organism evidence="2 3">
    <name type="scientific">Pseudomonas phage PMBT3</name>
    <dbReference type="NCBI Taxonomy" id="2059856"/>
    <lineage>
        <taxon>Viruses</taxon>
        <taxon>Duplodnaviria</taxon>
        <taxon>Heunggongvirae</taxon>
        <taxon>Uroviricota</taxon>
        <taxon>Caudoviricetes</taxon>
        <taxon>Maxrubnervirus</taxon>
        <taxon>Maxrubnervirus PMBT3</taxon>
    </lineage>
</organism>
<dbReference type="EMBL" id="MG596799">
    <property type="protein sequence ID" value="AUM59620.1"/>
    <property type="molecule type" value="Genomic_DNA"/>
</dbReference>
<sequence length="197" mass="20449">MKTLNLYGSMQEKYPGVFRMEVATPAEAIRAMCIQIPGFEDDIKAGNWRLVRGDLDANDEINEEGMQLTLGNQNELHLIPVIEGANSGVGMIIVGIVMIVAAFFTGGASIAAWGAMSVALAAAGVGMAVGGIIAATTKMPGVAESTNANRESDQASFLFDGPTNQSKQGGAVPRGYGRLLVGSIVVSAGLYAEPMAV</sequence>
<keyword evidence="1" id="KW-0812">Transmembrane</keyword>
<dbReference type="GeneID" id="54986959"/>
<dbReference type="RefSeq" id="YP_009796569.1">
    <property type="nucleotide sequence ID" value="NC_047902.1"/>
</dbReference>
<evidence type="ECO:0000256" key="1">
    <source>
        <dbReference type="SAM" id="Phobius"/>
    </source>
</evidence>
<feature type="transmembrane region" description="Helical" evidence="1">
    <location>
        <begin position="85"/>
        <end position="104"/>
    </location>
</feature>
<keyword evidence="1" id="KW-0472">Membrane</keyword>